<dbReference type="STRING" id="70996.SE18_24085"/>
<dbReference type="AlphaFoldDB" id="A0A0P6XJG6"/>
<evidence type="ECO:0000313" key="2">
    <source>
        <dbReference type="Proteomes" id="UP000050277"/>
    </source>
</evidence>
<comment type="caution">
    <text evidence="1">The sequence shown here is derived from an EMBL/GenBank/DDBJ whole genome shotgun (WGS) entry which is preliminary data.</text>
</comment>
<dbReference type="OrthoDB" id="9790372at2"/>
<name>A0A0P6XJG6_9CHLR</name>
<keyword evidence="2" id="KW-1185">Reference proteome</keyword>
<evidence type="ECO:0000313" key="1">
    <source>
        <dbReference type="EMBL" id="KPL80153.1"/>
    </source>
</evidence>
<dbReference type="InterPro" id="IPR003772">
    <property type="entry name" value="YceD"/>
</dbReference>
<organism evidence="1 2">
    <name type="scientific">Herpetosiphon geysericola</name>
    <dbReference type="NCBI Taxonomy" id="70996"/>
    <lineage>
        <taxon>Bacteria</taxon>
        <taxon>Bacillati</taxon>
        <taxon>Chloroflexota</taxon>
        <taxon>Chloroflexia</taxon>
        <taxon>Herpetosiphonales</taxon>
        <taxon>Herpetosiphonaceae</taxon>
        <taxon>Herpetosiphon</taxon>
    </lineage>
</organism>
<dbReference type="EMBL" id="LGKP01000040">
    <property type="protein sequence ID" value="KPL80153.1"/>
    <property type="molecule type" value="Genomic_DNA"/>
</dbReference>
<gene>
    <name evidence="1" type="ORF">SE18_24085</name>
</gene>
<accession>A0A0P6XJG6</accession>
<proteinExistence type="predicted"/>
<protein>
    <recommendedName>
        <fullName evidence="3">Metal-binding protein</fullName>
    </recommendedName>
</protein>
<reference evidence="1 2" key="1">
    <citation type="submission" date="2015-07" db="EMBL/GenBank/DDBJ databases">
        <title>Whole genome sequence of Herpetosiphon geysericola DSM 7119.</title>
        <authorList>
            <person name="Hemp J."/>
            <person name="Ward L.M."/>
            <person name="Pace L.A."/>
            <person name="Fischer W.W."/>
        </authorList>
    </citation>
    <scope>NUCLEOTIDE SEQUENCE [LARGE SCALE GENOMIC DNA]</scope>
    <source>
        <strain evidence="1 2">DSM 7119</strain>
    </source>
</reference>
<dbReference type="Pfam" id="PF02620">
    <property type="entry name" value="YceD"/>
    <property type="match status" value="1"/>
</dbReference>
<dbReference type="Proteomes" id="UP000050277">
    <property type="component" value="Unassembled WGS sequence"/>
</dbReference>
<sequence>MSSELQFNVSQLLQEYVGATRQYTYENEQLDLGDGTSLRITEGDVKMTRTKNGVLVDAAMSGNVTVECVRCLSDFSQPVEFDFAEEYFATVHATTGAPLPEPEEPDVFKINGNHLLDLGDAAREYTLINLPIAPICRPDCRGLSFDGQNRNDNPAADDLDDQVIDERLAALKQLLKGA</sequence>
<evidence type="ECO:0008006" key="3">
    <source>
        <dbReference type="Google" id="ProtNLM"/>
    </source>
</evidence>
<dbReference type="RefSeq" id="WP_054537026.1">
    <property type="nucleotide sequence ID" value="NZ_LGKP01000040.1"/>
</dbReference>